<evidence type="ECO:0000256" key="6">
    <source>
        <dbReference type="SAM" id="Phobius"/>
    </source>
</evidence>
<evidence type="ECO:0000313" key="9">
    <source>
        <dbReference type="Proteomes" id="UP000076976"/>
    </source>
</evidence>
<dbReference type="PANTHER" id="PTHR43124:SF3">
    <property type="entry name" value="CHLORAMPHENICOL EFFLUX PUMP RV0191"/>
    <property type="match status" value="1"/>
</dbReference>
<dbReference type="SUPFAM" id="SSF103473">
    <property type="entry name" value="MFS general substrate transporter"/>
    <property type="match status" value="1"/>
</dbReference>
<feature type="domain" description="Major facilitator superfamily (MFS) profile" evidence="7">
    <location>
        <begin position="1"/>
        <end position="380"/>
    </location>
</feature>
<dbReference type="InterPro" id="IPR020846">
    <property type="entry name" value="MFS_dom"/>
</dbReference>
<feature type="transmembrane region" description="Helical" evidence="6">
    <location>
        <begin position="326"/>
        <end position="349"/>
    </location>
</feature>
<evidence type="ECO:0000256" key="2">
    <source>
        <dbReference type="ARBA" id="ARBA00022475"/>
    </source>
</evidence>
<evidence type="ECO:0000313" key="8">
    <source>
        <dbReference type="EMBL" id="OAB88918.1"/>
    </source>
</evidence>
<dbReference type="AlphaFoldDB" id="A0A176QH08"/>
<feature type="transmembrane region" description="Helical" evidence="6">
    <location>
        <begin position="355"/>
        <end position="373"/>
    </location>
</feature>
<comment type="subcellular location">
    <subcellularLocation>
        <location evidence="1">Cell membrane</location>
        <topology evidence="1">Multi-pass membrane protein</topology>
    </subcellularLocation>
</comment>
<protein>
    <submittedName>
        <fullName evidence="8">MFS transporter</fullName>
    </submittedName>
</protein>
<dbReference type="GO" id="GO:0005886">
    <property type="term" value="C:plasma membrane"/>
    <property type="evidence" value="ECO:0007669"/>
    <property type="project" value="UniProtKB-SubCell"/>
</dbReference>
<dbReference type="PROSITE" id="PS50850">
    <property type="entry name" value="MFS"/>
    <property type="match status" value="1"/>
</dbReference>
<dbReference type="Proteomes" id="UP000076976">
    <property type="component" value="Unassembled WGS sequence"/>
</dbReference>
<keyword evidence="2" id="KW-1003">Cell membrane</keyword>
<dbReference type="EMBL" id="LQZG01000001">
    <property type="protein sequence ID" value="OAB88918.1"/>
    <property type="molecule type" value="Genomic_DNA"/>
</dbReference>
<feature type="transmembrane region" description="Helical" evidence="6">
    <location>
        <begin position="40"/>
        <end position="58"/>
    </location>
</feature>
<proteinExistence type="predicted"/>
<sequence>MTALVLGGFAIGTTEFVTMGLLPEIAEGIGVSIPEAGHTISAYAIGVVVGAPTIAVLGTRVPRRAMLVALMAAFVVGNTLSALATSYPVLFGARMLAGLPHGAFFAVASIVAVDLAAPGRGGRAVSQIMLGIPFATVVGVPVSTWMGQELGWRSAYWGVTAVGLVTAVLVLLTLPYFAPEEGASVRTELRAFRSLQVWLTLLVGAIGFGGMFSMYSYISPMLREETGVSASTVPLYLLVFGVAGVIGTIAGGRLADRSVLRTVAGSALSLAVALLLVALSAGSVVLVACAVFLASASASVFVLSLQLRLMAVAGSARTLGAAGNHAALNTANALGAWLGGLVVAAGYGWRAPSAVGALLATAGLLVLGLSLLAHRRDTRAQVAARTAG</sequence>
<feature type="transmembrane region" description="Helical" evidence="6">
    <location>
        <begin position="65"/>
        <end position="87"/>
    </location>
</feature>
<reference evidence="8 9" key="1">
    <citation type="submission" date="2016-01" db="EMBL/GenBank/DDBJ databases">
        <title>Janibacter melonis strain CD11_4 genome sequencing and assembly.</title>
        <authorList>
            <person name="Nair G.R."/>
            <person name="Kaur G."/>
            <person name="Chander A.M."/>
            <person name="Mayilraj S."/>
        </authorList>
    </citation>
    <scope>NUCLEOTIDE SEQUENCE [LARGE SCALE GENOMIC DNA]</scope>
    <source>
        <strain evidence="8 9">CD11-4</strain>
    </source>
</reference>
<dbReference type="InterPro" id="IPR011701">
    <property type="entry name" value="MFS"/>
</dbReference>
<feature type="transmembrane region" description="Helical" evidence="6">
    <location>
        <begin position="99"/>
        <end position="117"/>
    </location>
</feature>
<dbReference type="GO" id="GO:0022857">
    <property type="term" value="F:transmembrane transporter activity"/>
    <property type="evidence" value="ECO:0007669"/>
    <property type="project" value="InterPro"/>
</dbReference>
<keyword evidence="5 6" id="KW-0472">Membrane</keyword>
<organism evidence="8 9">
    <name type="scientific">Janibacter melonis</name>
    <dbReference type="NCBI Taxonomy" id="262209"/>
    <lineage>
        <taxon>Bacteria</taxon>
        <taxon>Bacillati</taxon>
        <taxon>Actinomycetota</taxon>
        <taxon>Actinomycetes</taxon>
        <taxon>Micrococcales</taxon>
        <taxon>Intrasporangiaceae</taxon>
        <taxon>Janibacter</taxon>
    </lineage>
</organism>
<feature type="transmembrane region" description="Helical" evidence="6">
    <location>
        <begin position="124"/>
        <end position="143"/>
    </location>
</feature>
<evidence type="ECO:0000256" key="5">
    <source>
        <dbReference type="ARBA" id="ARBA00023136"/>
    </source>
</evidence>
<feature type="transmembrane region" description="Helical" evidence="6">
    <location>
        <begin position="155"/>
        <end position="177"/>
    </location>
</feature>
<dbReference type="InterPro" id="IPR036259">
    <property type="entry name" value="MFS_trans_sf"/>
</dbReference>
<gene>
    <name evidence="8" type="ORF">AWH69_03885</name>
</gene>
<keyword evidence="4 6" id="KW-1133">Transmembrane helix</keyword>
<keyword evidence="3 6" id="KW-0812">Transmembrane</keyword>
<dbReference type="CDD" id="cd17324">
    <property type="entry name" value="MFS_NepI_like"/>
    <property type="match status" value="1"/>
</dbReference>
<evidence type="ECO:0000256" key="4">
    <source>
        <dbReference type="ARBA" id="ARBA00022989"/>
    </source>
</evidence>
<feature type="transmembrane region" description="Helical" evidence="6">
    <location>
        <begin position="259"/>
        <end position="279"/>
    </location>
</feature>
<dbReference type="STRING" id="262209.AWH69_03885"/>
<feature type="transmembrane region" description="Helical" evidence="6">
    <location>
        <begin position="233"/>
        <end position="252"/>
    </location>
</feature>
<dbReference type="Gene3D" id="1.20.1250.20">
    <property type="entry name" value="MFS general substrate transporter like domains"/>
    <property type="match status" value="2"/>
</dbReference>
<comment type="caution">
    <text evidence="8">The sequence shown here is derived from an EMBL/GenBank/DDBJ whole genome shotgun (WGS) entry which is preliminary data.</text>
</comment>
<dbReference type="PANTHER" id="PTHR43124">
    <property type="entry name" value="PURINE EFFLUX PUMP PBUE"/>
    <property type="match status" value="1"/>
</dbReference>
<name>A0A176QH08_9MICO</name>
<dbReference type="InterPro" id="IPR050189">
    <property type="entry name" value="MFS_Efflux_Transporters"/>
</dbReference>
<evidence type="ECO:0000256" key="1">
    <source>
        <dbReference type="ARBA" id="ARBA00004651"/>
    </source>
</evidence>
<evidence type="ECO:0000256" key="3">
    <source>
        <dbReference type="ARBA" id="ARBA00022692"/>
    </source>
</evidence>
<dbReference type="RefSeq" id="WP_068271722.1">
    <property type="nucleotide sequence ID" value="NZ_CAJGVC010000001.1"/>
</dbReference>
<dbReference type="Pfam" id="PF07690">
    <property type="entry name" value="MFS_1"/>
    <property type="match status" value="1"/>
</dbReference>
<keyword evidence="9" id="KW-1185">Reference proteome</keyword>
<feature type="transmembrane region" description="Helical" evidence="6">
    <location>
        <begin position="285"/>
        <end position="305"/>
    </location>
</feature>
<feature type="transmembrane region" description="Helical" evidence="6">
    <location>
        <begin position="197"/>
        <end position="218"/>
    </location>
</feature>
<accession>A0A176QH08</accession>
<evidence type="ECO:0000259" key="7">
    <source>
        <dbReference type="PROSITE" id="PS50850"/>
    </source>
</evidence>